<dbReference type="Pfam" id="PF00355">
    <property type="entry name" value="Rieske"/>
    <property type="match status" value="1"/>
</dbReference>
<evidence type="ECO:0000256" key="1">
    <source>
        <dbReference type="ARBA" id="ARBA00022714"/>
    </source>
</evidence>
<dbReference type="InterPro" id="IPR005805">
    <property type="entry name" value="Rieske_Fe-S_prot_C"/>
</dbReference>
<evidence type="ECO:0000259" key="6">
    <source>
        <dbReference type="PROSITE" id="PS51296"/>
    </source>
</evidence>
<dbReference type="OrthoDB" id="5623at2157"/>
<dbReference type="InterPro" id="IPR006076">
    <property type="entry name" value="FAD-dep_OxRdtase"/>
</dbReference>
<evidence type="ECO:0000313" key="7">
    <source>
        <dbReference type="EMBL" id="MBV0924928.1"/>
    </source>
</evidence>
<keyword evidence="2" id="KW-0479">Metal-binding</keyword>
<dbReference type="SUPFAM" id="SSF50022">
    <property type="entry name" value="ISP domain"/>
    <property type="match status" value="1"/>
</dbReference>
<dbReference type="PANTHER" id="PTHR13847">
    <property type="entry name" value="SARCOSINE DEHYDROGENASE-RELATED"/>
    <property type="match status" value="1"/>
</dbReference>
<dbReference type="PROSITE" id="PS51296">
    <property type="entry name" value="RIESKE"/>
    <property type="match status" value="1"/>
</dbReference>
<reference evidence="7 8" key="1">
    <citation type="submission" date="2021-06" db="EMBL/GenBank/DDBJ databases">
        <title>New haloarchaea isolates fom saline soil.</title>
        <authorList>
            <person name="Duran-Viseras A."/>
            <person name="Sanchez-Porro C.S."/>
            <person name="Ventosa A."/>
        </authorList>
    </citation>
    <scope>NUCLEOTIDE SEQUENCE [LARGE SCALE GENOMIC DNA]</scope>
    <source>
        <strain evidence="7 8">JCM 183640</strain>
    </source>
</reference>
<name>A0A8J8C7C0_9EURY</name>
<organism evidence="7 8">
    <name type="scientific">Haloarcula limicola</name>
    <dbReference type="NCBI Taxonomy" id="1429915"/>
    <lineage>
        <taxon>Archaea</taxon>
        <taxon>Methanobacteriati</taxon>
        <taxon>Methanobacteriota</taxon>
        <taxon>Stenosarchaea group</taxon>
        <taxon>Halobacteria</taxon>
        <taxon>Halobacteriales</taxon>
        <taxon>Haloarculaceae</taxon>
        <taxon>Haloarcula</taxon>
    </lineage>
</organism>
<dbReference type="Gene3D" id="3.30.9.10">
    <property type="entry name" value="D-Amino Acid Oxidase, subunit A, domain 2"/>
    <property type="match status" value="1"/>
</dbReference>
<dbReference type="PANTHER" id="PTHR13847:SF274">
    <property type="entry name" value="RIESKE 2FE-2S IRON-SULFUR PROTEIN YHFW-RELATED"/>
    <property type="match status" value="1"/>
</dbReference>
<dbReference type="RefSeq" id="WP_162317777.1">
    <property type="nucleotide sequence ID" value="NZ_JAHQXF010000002.1"/>
</dbReference>
<sequence length="524" mass="57777">MVRNDIDSDGGPAKASTSIWLDASSPTTYDQLERDLSVDTVVVGGGIAGIATATRLEAAGQSVALVERDRILTDTTGHTTAKLTSLHGLRYDHLLEHFGATEARQYAEANQAAIDEVEATVEARDIDCEFERTPAYTYATSRDSRGDVRDEVDAARRVGLPATYTESTPLPYDVEAAVRFDEQARFDPRKYLLALARDIPGDGSYVFENTKALDVEDGEPCRVRTEYGDLIADDVVMATNFPFVDRALYFSRLYPKRSYVVAARVRDDPVEGMYYHSEEPYFSVRPRPGGDESMVLVGGQNHQTGQGGSTEERYRALERQARERFDVESIEYRWSTQDYTSVDEVPFVGPHTPRSDHVYVATGFGGWGLTNGVAAGRLLSELVLGREPSWRDVYDPNRLQVGASMRAFLHYNADSMRHFVGDRLEPSPAERVESLGRGEGTVVRDGTTPVGVSRDADGELRAVSARCTHLGCLVEWNDGERSWDCPCHGSRFDCDGDVLDAPAVEELEAVDLGDLSIADDESAT</sequence>
<evidence type="ECO:0000256" key="3">
    <source>
        <dbReference type="ARBA" id="ARBA00023004"/>
    </source>
</evidence>
<keyword evidence="1" id="KW-0001">2Fe-2S</keyword>
<dbReference type="GO" id="GO:0046872">
    <property type="term" value="F:metal ion binding"/>
    <property type="evidence" value="ECO:0007669"/>
    <property type="project" value="UniProtKB-KW"/>
</dbReference>
<dbReference type="EMBL" id="JAHQXF010000002">
    <property type="protein sequence ID" value="MBV0924928.1"/>
    <property type="molecule type" value="Genomic_DNA"/>
</dbReference>
<dbReference type="Gene3D" id="2.102.10.10">
    <property type="entry name" value="Rieske [2Fe-2S] iron-sulphur domain"/>
    <property type="match status" value="1"/>
</dbReference>
<keyword evidence="5" id="KW-1015">Disulfide bond</keyword>
<dbReference type="GO" id="GO:0051537">
    <property type="term" value="F:2 iron, 2 sulfur cluster binding"/>
    <property type="evidence" value="ECO:0007669"/>
    <property type="project" value="UniProtKB-KW"/>
</dbReference>
<keyword evidence="4" id="KW-0411">Iron-sulfur</keyword>
<proteinExistence type="predicted"/>
<dbReference type="CDD" id="cd03477">
    <property type="entry name" value="Rieske_YhfW_C"/>
    <property type="match status" value="1"/>
</dbReference>
<dbReference type="InterPro" id="IPR038010">
    <property type="entry name" value="YhfW_C"/>
</dbReference>
<feature type="domain" description="Rieske" evidence="6">
    <location>
        <begin position="427"/>
        <end position="512"/>
    </location>
</feature>
<evidence type="ECO:0000256" key="4">
    <source>
        <dbReference type="ARBA" id="ARBA00023014"/>
    </source>
</evidence>
<gene>
    <name evidence="7" type="ORF">KTS45_12040</name>
</gene>
<dbReference type="InterPro" id="IPR036922">
    <property type="entry name" value="Rieske_2Fe-2S_sf"/>
</dbReference>
<protein>
    <submittedName>
        <fullName evidence="7">FAD-dependent oxidoreductase</fullName>
    </submittedName>
</protein>
<accession>A0A8J8C7C0</accession>
<dbReference type="PRINTS" id="PR00162">
    <property type="entry name" value="RIESKE"/>
</dbReference>
<dbReference type="GO" id="GO:0005737">
    <property type="term" value="C:cytoplasm"/>
    <property type="evidence" value="ECO:0007669"/>
    <property type="project" value="TreeGrafter"/>
</dbReference>
<dbReference type="Proteomes" id="UP000766550">
    <property type="component" value="Unassembled WGS sequence"/>
</dbReference>
<dbReference type="InterPro" id="IPR036188">
    <property type="entry name" value="FAD/NAD-bd_sf"/>
</dbReference>
<dbReference type="AlphaFoldDB" id="A0A8J8C7C0"/>
<dbReference type="Pfam" id="PF01266">
    <property type="entry name" value="DAO"/>
    <property type="match status" value="1"/>
</dbReference>
<evidence type="ECO:0000256" key="5">
    <source>
        <dbReference type="ARBA" id="ARBA00023157"/>
    </source>
</evidence>
<keyword evidence="3" id="KW-0408">Iron</keyword>
<comment type="caution">
    <text evidence="7">The sequence shown here is derived from an EMBL/GenBank/DDBJ whole genome shotgun (WGS) entry which is preliminary data.</text>
</comment>
<dbReference type="SUPFAM" id="SSF51905">
    <property type="entry name" value="FAD/NAD(P)-binding domain"/>
    <property type="match status" value="1"/>
</dbReference>
<evidence type="ECO:0000313" key="8">
    <source>
        <dbReference type="Proteomes" id="UP000766550"/>
    </source>
</evidence>
<dbReference type="GO" id="GO:0016020">
    <property type="term" value="C:membrane"/>
    <property type="evidence" value="ECO:0007669"/>
    <property type="project" value="InterPro"/>
</dbReference>
<keyword evidence="8" id="KW-1185">Reference proteome</keyword>
<dbReference type="InterPro" id="IPR017941">
    <property type="entry name" value="Rieske_2Fe-2S"/>
</dbReference>
<dbReference type="FunFam" id="2.102.10.10:FF:000014">
    <property type="entry name" value="Oxidoreductase, FAD dependent"/>
    <property type="match status" value="1"/>
</dbReference>
<dbReference type="Gene3D" id="3.50.50.60">
    <property type="entry name" value="FAD/NAD(P)-binding domain"/>
    <property type="match status" value="1"/>
</dbReference>
<evidence type="ECO:0000256" key="2">
    <source>
        <dbReference type="ARBA" id="ARBA00022723"/>
    </source>
</evidence>